<dbReference type="InterPro" id="IPR023885">
    <property type="entry name" value="4Fe4S-binding_SPASM_dom"/>
</dbReference>
<dbReference type="PANTHER" id="PTHR43273:SF3">
    <property type="entry name" value="ANAEROBIC SULFATASE-MATURATING ENZYME HOMOLOG ASLB-RELATED"/>
    <property type="match status" value="1"/>
</dbReference>
<dbReference type="SUPFAM" id="SSF102114">
    <property type="entry name" value="Radical SAM enzymes"/>
    <property type="match status" value="1"/>
</dbReference>
<dbReference type="GO" id="GO:0016491">
    <property type="term" value="F:oxidoreductase activity"/>
    <property type="evidence" value="ECO:0007669"/>
    <property type="project" value="InterPro"/>
</dbReference>
<dbReference type="RefSeq" id="WP_093989548.1">
    <property type="nucleotide sequence ID" value="NZ_FYDD01000004.1"/>
</dbReference>
<comment type="caution">
    <text evidence="8">The sequence shown here is derived from an EMBL/GenBank/DDBJ whole genome shotgun (WGS) entry which is preliminary data.</text>
</comment>
<dbReference type="SFLD" id="SFLDS00029">
    <property type="entry name" value="Radical_SAM"/>
    <property type="match status" value="1"/>
</dbReference>
<dbReference type="InterPro" id="IPR007197">
    <property type="entry name" value="rSAM"/>
</dbReference>
<dbReference type="GO" id="GO:0046872">
    <property type="term" value="F:metal ion binding"/>
    <property type="evidence" value="ECO:0007669"/>
    <property type="project" value="UniProtKB-KW"/>
</dbReference>
<dbReference type="SFLD" id="SFLDG01384">
    <property type="entry name" value="thioether_bond_formation_requi"/>
    <property type="match status" value="1"/>
</dbReference>
<evidence type="ECO:0000259" key="7">
    <source>
        <dbReference type="PROSITE" id="PS51918"/>
    </source>
</evidence>
<organism evidence="8 9">
    <name type="scientific">Massiliimalia timonensis</name>
    <dbReference type="NCBI Taxonomy" id="1987501"/>
    <lineage>
        <taxon>Bacteria</taxon>
        <taxon>Bacillati</taxon>
        <taxon>Bacillota</taxon>
        <taxon>Clostridia</taxon>
        <taxon>Eubacteriales</taxon>
        <taxon>Oscillospiraceae</taxon>
        <taxon>Massiliimalia</taxon>
    </lineage>
</organism>
<feature type="domain" description="Radical SAM core" evidence="7">
    <location>
        <begin position="1"/>
        <end position="227"/>
    </location>
</feature>
<gene>
    <name evidence="8" type="ORF">H8702_04790</name>
</gene>
<dbReference type="Proteomes" id="UP000632659">
    <property type="component" value="Unassembled WGS sequence"/>
</dbReference>
<comment type="similarity">
    <text evidence="6">Belongs to the radical SAM superfamily. Anaerobic sulfatase-maturating enzyme family.</text>
</comment>
<dbReference type="InterPro" id="IPR034485">
    <property type="entry name" value="Anaerobic_Cys-type_sulfatase-m"/>
</dbReference>
<dbReference type="SFLD" id="SFLDG01386">
    <property type="entry name" value="main_SPASM_domain-containing"/>
    <property type="match status" value="1"/>
</dbReference>
<dbReference type="CDD" id="cd01335">
    <property type="entry name" value="Radical_SAM"/>
    <property type="match status" value="1"/>
</dbReference>
<evidence type="ECO:0000256" key="3">
    <source>
        <dbReference type="ARBA" id="ARBA00022723"/>
    </source>
</evidence>
<dbReference type="PANTHER" id="PTHR43273">
    <property type="entry name" value="ANAEROBIC SULFATASE-MATURATING ENZYME HOMOLOG ASLB-RELATED"/>
    <property type="match status" value="1"/>
</dbReference>
<dbReference type="OrthoDB" id="9808591at2"/>
<dbReference type="SFLD" id="SFLDF00289">
    <property type="entry name" value="anaerobic_Cys-type_sulfatase-m"/>
    <property type="match status" value="1"/>
</dbReference>
<dbReference type="InterPro" id="IPR058240">
    <property type="entry name" value="rSAM_sf"/>
</dbReference>
<dbReference type="PROSITE" id="PS51918">
    <property type="entry name" value="RADICAL_SAM"/>
    <property type="match status" value="1"/>
</dbReference>
<dbReference type="NCBIfam" id="NF010321">
    <property type="entry name" value="PRK13758.1"/>
    <property type="match status" value="1"/>
</dbReference>
<proteinExistence type="inferred from homology"/>
<dbReference type="GO" id="GO:0051536">
    <property type="term" value="F:iron-sulfur cluster binding"/>
    <property type="evidence" value="ECO:0007669"/>
    <property type="project" value="UniProtKB-KW"/>
</dbReference>
<name>A0A8J6TU96_9FIRM</name>
<dbReference type="SFLD" id="SFLDG01067">
    <property type="entry name" value="SPASM/twitch_domain_containing"/>
    <property type="match status" value="1"/>
</dbReference>
<dbReference type="Gene3D" id="3.20.20.70">
    <property type="entry name" value="Aldolase class I"/>
    <property type="match status" value="1"/>
</dbReference>
<dbReference type="InterPro" id="IPR023867">
    <property type="entry name" value="Sulphatase_maturase_rSAM"/>
</dbReference>
<dbReference type="SFLD" id="SFLDG01072">
    <property type="entry name" value="dehydrogenase_like"/>
    <property type="match status" value="1"/>
</dbReference>
<protein>
    <submittedName>
        <fullName evidence="8">Anaerobic sulfatase maturase</fullName>
    </submittedName>
</protein>
<evidence type="ECO:0000256" key="5">
    <source>
        <dbReference type="ARBA" id="ARBA00023014"/>
    </source>
</evidence>
<evidence type="ECO:0000256" key="2">
    <source>
        <dbReference type="ARBA" id="ARBA00022691"/>
    </source>
</evidence>
<accession>A0A8J6TU96</accession>
<comment type="cofactor">
    <cofactor evidence="1">
        <name>[4Fe-4S] cluster</name>
        <dbReference type="ChEBI" id="CHEBI:49883"/>
    </cofactor>
</comment>
<evidence type="ECO:0000256" key="6">
    <source>
        <dbReference type="ARBA" id="ARBA00023601"/>
    </source>
</evidence>
<keyword evidence="4" id="KW-0408">Iron</keyword>
<keyword evidence="5" id="KW-0411">Iron-sulfur</keyword>
<keyword evidence="2" id="KW-0949">S-adenosyl-L-methionine</keyword>
<sequence>MPPICVMLKPASGSCDLRCQYCFYHDITENRLCPNYGMMSEATLEAVIQKTLAYAEGSCSFIYQGGEPTLAGLEFYRKSLALQKKYAPVGLRIENSIQTNGYRIDKEWAKFFADNQFLVGISLDGTRKTHDAYRRSPSGEGTFFRIMETIDLLNRYQVEYNILTVVHRQTAARIKEIYTFYKKHQFRYLQFIPCLDPIGETGGQYEYSLTPEQYGTFLKDLFKLWYEDLQKGQQPYIRQFENYIGIFLGYMPAACEQRGICGKQYVVEADGEVYPCDFYMLDEYQLGNLNEVDYPQIDKTRRELQFVERSMPVSKQCRDCRFYKLCRCGCNRMRIPHPNGGSINYFCEAYQAFFSEYEDTLRQIADTIAAHQQNRT</sequence>
<dbReference type="Pfam" id="PF13186">
    <property type="entry name" value="SPASM"/>
    <property type="match status" value="1"/>
</dbReference>
<dbReference type="EMBL" id="JACRTL010000002">
    <property type="protein sequence ID" value="MBC8610438.1"/>
    <property type="molecule type" value="Genomic_DNA"/>
</dbReference>
<dbReference type="AlphaFoldDB" id="A0A8J6TU96"/>
<keyword evidence="9" id="KW-1185">Reference proteome</keyword>
<keyword evidence="3" id="KW-0479">Metal-binding</keyword>
<reference evidence="8" key="1">
    <citation type="submission" date="2020-08" db="EMBL/GenBank/DDBJ databases">
        <title>Genome public.</title>
        <authorList>
            <person name="Liu C."/>
            <person name="Sun Q."/>
        </authorList>
    </citation>
    <scope>NUCLEOTIDE SEQUENCE</scope>
    <source>
        <strain evidence="8">NSJ-15</strain>
    </source>
</reference>
<evidence type="ECO:0000256" key="1">
    <source>
        <dbReference type="ARBA" id="ARBA00001966"/>
    </source>
</evidence>
<evidence type="ECO:0000313" key="9">
    <source>
        <dbReference type="Proteomes" id="UP000632659"/>
    </source>
</evidence>
<dbReference type="InterPro" id="IPR013785">
    <property type="entry name" value="Aldolase_TIM"/>
</dbReference>
<dbReference type="NCBIfam" id="TIGR04085">
    <property type="entry name" value="rSAM_more_4Fe4S"/>
    <property type="match status" value="1"/>
</dbReference>
<evidence type="ECO:0000256" key="4">
    <source>
        <dbReference type="ARBA" id="ARBA00023004"/>
    </source>
</evidence>
<dbReference type="NCBIfam" id="TIGR03942">
    <property type="entry name" value="sulfatase_rSAM"/>
    <property type="match status" value="1"/>
</dbReference>
<dbReference type="Pfam" id="PF04055">
    <property type="entry name" value="Radical_SAM"/>
    <property type="match status" value="1"/>
</dbReference>
<evidence type="ECO:0000313" key="8">
    <source>
        <dbReference type="EMBL" id="MBC8610438.1"/>
    </source>
</evidence>